<dbReference type="RefSeq" id="XP_067766806.1">
    <property type="nucleotide sequence ID" value="XM_067905489.1"/>
</dbReference>
<dbReference type="KEGG" id="ssao:94295596"/>
<gene>
    <name evidence="1" type="ORF">SS50377_21573</name>
</gene>
<dbReference type="SUPFAM" id="SSF46689">
    <property type="entry name" value="Homeodomain-like"/>
    <property type="match status" value="1"/>
</dbReference>
<dbReference type="Proteomes" id="UP000018208">
    <property type="component" value="Unassembled WGS sequence"/>
</dbReference>
<sequence length="79" mass="9480">MVNYHWSDIEEVTLCNLVKAQGKQWNNIQQIYFPQLTVNQIKFKSSIFKKTENKFNTCDDIKEFIVNDNTIKRGQYIIY</sequence>
<dbReference type="GO" id="GO:0003677">
    <property type="term" value="F:DNA binding"/>
    <property type="evidence" value="ECO:0007669"/>
    <property type="project" value="UniProtKB-KW"/>
</dbReference>
<dbReference type="GeneID" id="94295596"/>
<keyword evidence="2" id="KW-1185">Reference proteome</keyword>
<name>A0A9P8LX48_9EUKA</name>
<dbReference type="InterPro" id="IPR009057">
    <property type="entry name" value="Homeodomain-like_sf"/>
</dbReference>
<evidence type="ECO:0000313" key="2">
    <source>
        <dbReference type="Proteomes" id="UP000018208"/>
    </source>
</evidence>
<evidence type="ECO:0000313" key="1">
    <source>
        <dbReference type="EMBL" id="KAH0576033.1"/>
    </source>
</evidence>
<comment type="caution">
    <text evidence="1">The sequence shown here is derived from an EMBL/GenBank/DDBJ whole genome shotgun (WGS) entry which is preliminary data.</text>
</comment>
<reference evidence="1 2" key="1">
    <citation type="journal article" date="2014" name="PLoS Genet.">
        <title>The Genome of Spironucleus salmonicida Highlights a Fish Pathogen Adapted to Fluctuating Environments.</title>
        <authorList>
            <person name="Xu F."/>
            <person name="Jerlstrom-Hultqvist J."/>
            <person name="Einarsson E."/>
            <person name="Astvaldsson A."/>
            <person name="Svard S.G."/>
            <person name="Andersson J.O."/>
        </authorList>
    </citation>
    <scope>NUCLEOTIDE SEQUENCE [LARGE SCALE GENOMIC DNA]</scope>
    <source>
        <strain evidence="1 2">ATCC 50377</strain>
    </source>
</reference>
<dbReference type="EMBL" id="AUWU02000002">
    <property type="protein sequence ID" value="KAH0576033.1"/>
    <property type="molecule type" value="Genomic_DNA"/>
</dbReference>
<accession>A0A9P8LX48</accession>
<proteinExistence type="predicted"/>
<dbReference type="AlphaFoldDB" id="A0A9P8LX48"/>
<protein>
    <submittedName>
        <fullName evidence="1">Myb-like DNA-binding domain-containing protein</fullName>
    </submittedName>
</protein>
<organism evidence="1 2">
    <name type="scientific">Spironucleus salmonicida</name>
    <dbReference type="NCBI Taxonomy" id="348837"/>
    <lineage>
        <taxon>Eukaryota</taxon>
        <taxon>Metamonada</taxon>
        <taxon>Diplomonadida</taxon>
        <taxon>Hexamitidae</taxon>
        <taxon>Hexamitinae</taxon>
        <taxon>Spironucleus</taxon>
    </lineage>
</organism>
<dbReference type="Gene3D" id="1.10.10.60">
    <property type="entry name" value="Homeodomain-like"/>
    <property type="match status" value="1"/>
</dbReference>